<reference evidence="9 10" key="1">
    <citation type="journal article" date="2019" name="Nat. Med.">
        <title>A library of human gut bacterial isolates paired with longitudinal multiomics data enables mechanistic microbiome research.</title>
        <authorList>
            <person name="Poyet M."/>
            <person name="Groussin M."/>
            <person name="Gibbons S.M."/>
            <person name="Avila-Pacheco J."/>
            <person name="Jiang X."/>
            <person name="Kearney S.M."/>
            <person name="Perrotta A.R."/>
            <person name="Berdy B."/>
            <person name="Zhao S."/>
            <person name="Lieberman T.D."/>
            <person name="Swanson P.K."/>
            <person name="Smith M."/>
            <person name="Roesemann S."/>
            <person name="Alexander J.E."/>
            <person name="Rich S.A."/>
            <person name="Livny J."/>
            <person name="Vlamakis H."/>
            <person name="Clish C."/>
            <person name="Bullock K."/>
            <person name="Deik A."/>
            <person name="Scott J."/>
            <person name="Pierce K.A."/>
            <person name="Xavier R.J."/>
            <person name="Alm E.J."/>
        </authorList>
    </citation>
    <scope>NUCLEOTIDE SEQUENCE [LARGE SCALE GENOMIC DNA]</scope>
    <source>
        <strain evidence="9 10">BIOML-A10</strain>
    </source>
</reference>
<keyword evidence="5" id="KW-0720">Serine protease</keyword>
<proteinExistence type="inferred from homology"/>
<evidence type="ECO:0000256" key="4">
    <source>
        <dbReference type="ARBA" id="ARBA00022801"/>
    </source>
</evidence>
<dbReference type="InterPro" id="IPR027461">
    <property type="entry name" value="Carboxypeptidase_A_C_sf"/>
</dbReference>
<dbReference type="CDD" id="cd07025">
    <property type="entry name" value="Peptidase_S66"/>
    <property type="match status" value="1"/>
</dbReference>
<comment type="caution">
    <text evidence="9">The sequence shown here is derived from an EMBL/GenBank/DDBJ whole genome shotgun (WGS) entry which is preliminary data.</text>
</comment>
<evidence type="ECO:0000256" key="2">
    <source>
        <dbReference type="ARBA" id="ARBA00022645"/>
    </source>
</evidence>
<dbReference type="GO" id="GO:0008236">
    <property type="term" value="F:serine-type peptidase activity"/>
    <property type="evidence" value="ECO:0007669"/>
    <property type="project" value="UniProtKB-KW"/>
</dbReference>
<gene>
    <name evidence="9" type="ORF">F3F73_02600</name>
</gene>
<dbReference type="EMBL" id="VWMK01000002">
    <property type="protein sequence ID" value="KAA3769334.1"/>
    <property type="molecule type" value="Genomic_DNA"/>
</dbReference>
<evidence type="ECO:0000256" key="3">
    <source>
        <dbReference type="ARBA" id="ARBA00022670"/>
    </source>
</evidence>
<dbReference type="GO" id="GO:0004180">
    <property type="term" value="F:carboxypeptidase activity"/>
    <property type="evidence" value="ECO:0007669"/>
    <property type="project" value="UniProtKB-KW"/>
</dbReference>
<feature type="active site" description="Nucleophile" evidence="6">
    <location>
        <position position="112"/>
    </location>
</feature>
<dbReference type="InterPro" id="IPR029062">
    <property type="entry name" value="Class_I_gatase-like"/>
</dbReference>
<sequence length="303" mass="33532">MNSLILPPYLHEGDKVAIVSPSSKIDKSFLKGAKKRLESWGLKVIMGKHAGSASGRYAGTVKQRLSDLQSMMNDPEIKAIFCSRGGYGAVHLVQALDFTLFRESPKWLIGFSDITALHNLIQSNGFASLHAPMARHLTVEPEDDPCSLHLKNILSGTLPEYSCPKHKLNRQGTARGILRGGNMAVFYGLRGTPYDIPPEGSILFIEDISERPHAIERMMYNLKLGGVLEKLSGLIIGQFTEYEEDRSLGKELYAALADLVKEYDYPICFDFPVGHVTRNLPLINGAEVELNVGKKATELKFIC</sequence>
<dbReference type="InterPro" id="IPR003507">
    <property type="entry name" value="S66_fam"/>
</dbReference>
<evidence type="ECO:0000256" key="5">
    <source>
        <dbReference type="ARBA" id="ARBA00022825"/>
    </source>
</evidence>
<dbReference type="Pfam" id="PF02016">
    <property type="entry name" value="Peptidase_S66"/>
    <property type="match status" value="1"/>
</dbReference>
<dbReference type="AlphaFoldDB" id="A0A7J4XMW7"/>
<dbReference type="SUPFAM" id="SSF52317">
    <property type="entry name" value="Class I glutamine amidotransferase-like"/>
    <property type="match status" value="1"/>
</dbReference>
<evidence type="ECO:0000256" key="6">
    <source>
        <dbReference type="PIRSR" id="PIRSR028757-1"/>
    </source>
</evidence>
<keyword evidence="2 9" id="KW-0121">Carboxypeptidase</keyword>
<evidence type="ECO:0000259" key="7">
    <source>
        <dbReference type="Pfam" id="PF02016"/>
    </source>
</evidence>
<evidence type="ECO:0000256" key="1">
    <source>
        <dbReference type="ARBA" id="ARBA00010233"/>
    </source>
</evidence>
<dbReference type="Gene3D" id="3.50.30.60">
    <property type="entry name" value="LD-carboxypeptidase A C-terminal domain-like"/>
    <property type="match status" value="1"/>
</dbReference>
<keyword evidence="4" id="KW-0378">Hydrolase</keyword>
<evidence type="ECO:0000313" key="10">
    <source>
        <dbReference type="Proteomes" id="UP000422221"/>
    </source>
</evidence>
<dbReference type="RefSeq" id="WP_130058566.1">
    <property type="nucleotide sequence ID" value="NZ_CP083674.1"/>
</dbReference>
<name>A0A7J4XMW7_9BACE</name>
<evidence type="ECO:0000313" key="9">
    <source>
        <dbReference type="EMBL" id="KAA3769334.1"/>
    </source>
</evidence>
<dbReference type="Gene3D" id="3.40.50.10740">
    <property type="entry name" value="Class I glutamine amidotransferase-like"/>
    <property type="match status" value="1"/>
</dbReference>
<dbReference type="SUPFAM" id="SSF141986">
    <property type="entry name" value="LD-carboxypeptidase A C-terminal domain-like"/>
    <property type="match status" value="1"/>
</dbReference>
<dbReference type="Pfam" id="PF17676">
    <property type="entry name" value="Peptidase_S66C"/>
    <property type="match status" value="1"/>
</dbReference>
<evidence type="ECO:0000259" key="8">
    <source>
        <dbReference type="Pfam" id="PF17676"/>
    </source>
</evidence>
<keyword evidence="3" id="KW-0645">Protease</keyword>
<dbReference type="InterPro" id="IPR027478">
    <property type="entry name" value="LdcA_N"/>
</dbReference>
<dbReference type="InterPro" id="IPR040449">
    <property type="entry name" value="Peptidase_S66_N"/>
</dbReference>
<feature type="domain" description="LD-carboxypeptidase N-terminal" evidence="7">
    <location>
        <begin position="16"/>
        <end position="131"/>
    </location>
</feature>
<organism evidence="9 10">
    <name type="scientific">Bacteroides salyersiae</name>
    <dbReference type="NCBI Taxonomy" id="291644"/>
    <lineage>
        <taxon>Bacteria</taxon>
        <taxon>Pseudomonadati</taxon>
        <taxon>Bacteroidota</taxon>
        <taxon>Bacteroidia</taxon>
        <taxon>Bacteroidales</taxon>
        <taxon>Bacteroidaceae</taxon>
        <taxon>Bacteroides</taxon>
    </lineage>
</organism>
<feature type="active site" description="Charge relay system" evidence="6">
    <location>
        <position position="206"/>
    </location>
</feature>
<feature type="active site" description="Charge relay system" evidence="6">
    <location>
        <position position="275"/>
    </location>
</feature>
<dbReference type="InterPro" id="IPR040921">
    <property type="entry name" value="Peptidase_S66C"/>
</dbReference>
<accession>A0A7J4XMW7</accession>
<dbReference type="PIRSF" id="PIRSF028757">
    <property type="entry name" value="LD-carboxypeptidase"/>
    <property type="match status" value="1"/>
</dbReference>
<dbReference type="GO" id="GO:0006508">
    <property type="term" value="P:proteolysis"/>
    <property type="evidence" value="ECO:0007669"/>
    <property type="project" value="UniProtKB-KW"/>
</dbReference>
<protein>
    <submittedName>
        <fullName evidence="9">LD-carboxypeptidase</fullName>
    </submittedName>
</protein>
<feature type="domain" description="LD-carboxypeptidase C-terminal" evidence="8">
    <location>
        <begin position="175"/>
        <end position="290"/>
    </location>
</feature>
<dbReference type="PANTHER" id="PTHR30237">
    <property type="entry name" value="MURAMOYLTETRAPEPTIDE CARBOXYPEPTIDASE"/>
    <property type="match status" value="1"/>
</dbReference>
<dbReference type="PANTHER" id="PTHR30237:SF2">
    <property type="entry name" value="MUREIN TETRAPEPTIDE CARBOXYPEPTIDASE"/>
    <property type="match status" value="1"/>
</dbReference>
<dbReference type="Proteomes" id="UP000422221">
    <property type="component" value="Unassembled WGS sequence"/>
</dbReference>
<comment type="similarity">
    <text evidence="1">Belongs to the peptidase S66 family.</text>
</comment>